<dbReference type="Proteomes" id="UP001597349">
    <property type="component" value="Unassembled WGS sequence"/>
</dbReference>
<comment type="caution">
    <text evidence="1">The sequence shown here is derived from an EMBL/GenBank/DDBJ whole genome shotgun (WGS) entry which is preliminary data.</text>
</comment>
<dbReference type="EMBL" id="JBHUGY010000019">
    <property type="protein sequence ID" value="MFD2053642.1"/>
    <property type="molecule type" value="Genomic_DNA"/>
</dbReference>
<reference evidence="2" key="1">
    <citation type="journal article" date="2019" name="Int. J. Syst. Evol. Microbiol.">
        <title>The Global Catalogue of Microorganisms (GCM) 10K type strain sequencing project: providing services to taxonomists for standard genome sequencing and annotation.</title>
        <authorList>
            <consortium name="The Broad Institute Genomics Platform"/>
            <consortium name="The Broad Institute Genome Sequencing Center for Infectious Disease"/>
            <person name="Wu L."/>
            <person name="Ma J."/>
        </authorList>
    </citation>
    <scope>NUCLEOTIDE SEQUENCE [LARGE SCALE GENOMIC DNA]</scope>
    <source>
        <strain evidence="2">CGMCC 1.16226</strain>
    </source>
</reference>
<organism evidence="1 2">
    <name type="scientific">Mesorhizobium calcicola</name>
    <dbReference type="NCBI Taxonomy" id="1300310"/>
    <lineage>
        <taxon>Bacteria</taxon>
        <taxon>Pseudomonadati</taxon>
        <taxon>Pseudomonadota</taxon>
        <taxon>Alphaproteobacteria</taxon>
        <taxon>Hyphomicrobiales</taxon>
        <taxon>Phyllobacteriaceae</taxon>
        <taxon>Mesorhizobium</taxon>
    </lineage>
</organism>
<dbReference type="Gene3D" id="2.30.30.110">
    <property type="match status" value="1"/>
</dbReference>
<dbReference type="InterPro" id="IPR011067">
    <property type="entry name" value="Plasmid_toxin/cell-grow_inhib"/>
</dbReference>
<evidence type="ECO:0000313" key="1">
    <source>
        <dbReference type="EMBL" id="MFD2053642.1"/>
    </source>
</evidence>
<name>A0ABW4WE44_9HYPH</name>
<dbReference type="Pfam" id="PF02452">
    <property type="entry name" value="PemK_toxin"/>
    <property type="match status" value="1"/>
</dbReference>
<protein>
    <submittedName>
        <fullName evidence="1">Type II toxin-antitoxin system PemK/MazF family toxin</fullName>
    </submittedName>
</protein>
<sequence>MRGTRGWDTTKLSIRYAPSPREVYWIGTFEDSAEPEFTGFHPGVILSGTKTLNELTECVTFVPITSSEPTPGATGRFPPYVFSLSQNPNPVDDRPVWAVCNHVMTVKLSRLERYIGETGPVVPKVSHSDFEGILDAVANGMVALRNLYESRAKQALNDLAQTHIQTMSTMVAEQDAQREAYFWQRLDEMTVPAGSSQPLTVET</sequence>
<accession>A0ABW4WE44</accession>
<dbReference type="InterPro" id="IPR003477">
    <property type="entry name" value="PemK-like"/>
</dbReference>
<gene>
    <name evidence="1" type="ORF">ACFSQT_11240</name>
</gene>
<evidence type="ECO:0000313" key="2">
    <source>
        <dbReference type="Proteomes" id="UP001597349"/>
    </source>
</evidence>
<dbReference type="RefSeq" id="WP_379018507.1">
    <property type="nucleotide sequence ID" value="NZ_JBHUGY010000019.1"/>
</dbReference>
<keyword evidence="2" id="KW-1185">Reference proteome</keyword>
<proteinExistence type="predicted"/>
<dbReference type="SUPFAM" id="SSF50118">
    <property type="entry name" value="Cell growth inhibitor/plasmid maintenance toxic component"/>
    <property type="match status" value="1"/>
</dbReference>